<organism evidence="1 2">
    <name type="scientific">Catharanthus roseus</name>
    <name type="common">Madagascar periwinkle</name>
    <name type="synonym">Vinca rosea</name>
    <dbReference type="NCBI Taxonomy" id="4058"/>
    <lineage>
        <taxon>Eukaryota</taxon>
        <taxon>Viridiplantae</taxon>
        <taxon>Streptophyta</taxon>
        <taxon>Embryophyta</taxon>
        <taxon>Tracheophyta</taxon>
        <taxon>Spermatophyta</taxon>
        <taxon>Magnoliopsida</taxon>
        <taxon>eudicotyledons</taxon>
        <taxon>Gunneridae</taxon>
        <taxon>Pentapetalae</taxon>
        <taxon>asterids</taxon>
        <taxon>lamiids</taxon>
        <taxon>Gentianales</taxon>
        <taxon>Apocynaceae</taxon>
        <taxon>Rauvolfioideae</taxon>
        <taxon>Vinceae</taxon>
        <taxon>Catharanthinae</taxon>
        <taxon>Catharanthus</taxon>
    </lineage>
</organism>
<gene>
    <name evidence="1" type="ORF">M9H77_11152</name>
</gene>
<accession>A0ACC0BDU2</accession>
<dbReference type="Proteomes" id="UP001060085">
    <property type="component" value="Linkage Group LG03"/>
</dbReference>
<evidence type="ECO:0000313" key="1">
    <source>
        <dbReference type="EMBL" id="KAI5670788.1"/>
    </source>
</evidence>
<sequence length="169" mass="20150">MDKESKKNSSGSPSRFKRHTREGRVERVDNVPHQWVLTRIGDRDIAFDNKLLNHILETPQDGIRFYTKNKKFFYPSLYNERRFEEIFTRGEVLKRHDDRNISGHIGHGKLYNQQPFKRMGFERYDKGGFIRGGQDQGDSEEEDNDEEQEEMHVNEEESDSETEVEIQRR</sequence>
<name>A0ACC0BDU2_CATRO</name>
<comment type="caution">
    <text evidence="1">The sequence shown here is derived from an EMBL/GenBank/DDBJ whole genome shotgun (WGS) entry which is preliminary data.</text>
</comment>
<keyword evidence="2" id="KW-1185">Reference proteome</keyword>
<proteinExistence type="predicted"/>
<dbReference type="EMBL" id="CM044703">
    <property type="protein sequence ID" value="KAI5670788.1"/>
    <property type="molecule type" value="Genomic_DNA"/>
</dbReference>
<evidence type="ECO:0000313" key="2">
    <source>
        <dbReference type="Proteomes" id="UP001060085"/>
    </source>
</evidence>
<reference evidence="2" key="1">
    <citation type="journal article" date="2023" name="Nat. Plants">
        <title>Single-cell RNA sequencing provides a high-resolution roadmap for understanding the multicellular compartmentation of specialized metabolism.</title>
        <authorList>
            <person name="Sun S."/>
            <person name="Shen X."/>
            <person name="Li Y."/>
            <person name="Li Y."/>
            <person name="Wang S."/>
            <person name="Li R."/>
            <person name="Zhang H."/>
            <person name="Shen G."/>
            <person name="Guo B."/>
            <person name="Wei J."/>
            <person name="Xu J."/>
            <person name="St-Pierre B."/>
            <person name="Chen S."/>
            <person name="Sun C."/>
        </authorList>
    </citation>
    <scope>NUCLEOTIDE SEQUENCE [LARGE SCALE GENOMIC DNA]</scope>
</reference>
<protein>
    <submittedName>
        <fullName evidence="1">Uncharacterized protein</fullName>
    </submittedName>
</protein>